<evidence type="ECO:0000313" key="3">
    <source>
        <dbReference type="EMBL" id="GAA4337572.1"/>
    </source>
</evidence>
<feature type="domain" description="Lipid/polyisoprenoid-binding YceI-like" evidence="2">
    <location>
        <begin position="23"/>
        <end position="181"/>
    </location>
</feature>
<feature type="signal peptide" evidence="1">
    <location>
        <begin position="1"/>
        <end position="20"/>
    </location>
</feature>
<evidence type="ECO:0000313" key="4">
    <source>
        <dbReference type="Proteomes" id="UP001501725"/>
    </source>
</evidence>
<proteinExistence type="predicted"/>
<evidence type="ECO:0000256" key="1">
    <source>
        <dbReference type="SAM" id="SignalP"/>
    </source>
</evidence>
<dbReference type="PANTHER" id="PTHR34406:SF1">
    <property type="entry name" value="PROTEIN YCEI"/>
    <property type="match status" value="1"/>
</dbReference>
<gene>
    <name evidence="3" type="ORF">GCM10023184_33500</name>
</gene>
<dbReference type="RefSeq" id="WP_345256931.1">
    <property type="nucleotide sequence ID" value="NZ_BAABGY010000009.1"/>
</dbReference>
<sequence length="185" mass="20017">MKKTLLAAALLLGLAGTASAQTRYFTKSGRIQFNSKASMEDIEAVNKTATAVLDINSGALQFSVLMKGFEFEKALMQEHFNENYVESDKYPKAEFKGSVVNNGEIAYTKPGTYPAKVKGKFTLHGVTREIETAGTITVGADGIKASSGFTIQLSDYNVQIPAVVKEKISNNIKITVETKLDPLKG</sequence>
<evidence type="ECO:0000259" key="2">
    <source>
        <dbReference type="SMART" id="SM00867"/>
    </source>
</evidence>
<dbReference type="Pfam" id="PF04264">
    <property type="entry name" value="YceI"/>
    <property type="match status" value="1"/>
</dbReference>
<organism evidence="3 4">
    <name type="scientific">Flaviaesturariibacter amylovorans</name>
    <dbReference type="NCBI Taxonomy" id="1084520"/>
    <lineage>
        <taxon>Bacteria</taxon>
        <taxon>Pseudomonadati</taxon>
        <taxon>Bacteroidota</taxon>
        <taxon>Chitinophagia</taxon>
        <taxon>Chitinophagales</taxon>
        <taxon>Chitinophagaceae</taxon>
        <taxon>Flaviaestuariibacter</taxon>
    </lineage>
</organism>
<accession>A0ABP8HDB7</accession>
<dbReference type="EMBL" id="BAABGY010000009">
    <property type="protein sequence ID" value="GAA4337572.1"/>
    <property type="molecule type" value="Genomic_DNA"/>
</dbReference>
<dbReference type="Gene3D" id="2.40.128.110">
    <property type="entry name" value="Lipid/polyisoprenoid-binding, YceI-like"/>
    <property type="match status" value="1"/>
</dbReference>
<keyword evidence="4" id="KW-1185">Reference proteome</keyword>
<comment type="caution">
    <text evidence="3">The sequence shown here is derived from an EMBL/GenBank/DDBJ whole genome shotgun (WGS) entry which is preliminary data.</text>
</comment>
<dbReference type="SMART" id="SM00867">
    <property type="entry name" value="YceI"/>
    <property type="match status" value="1"/>
</dbReference>
<keyword evidence="1" id="KW-0732">Signal</keyword>
<dbReference type="InterPro" id="IPR036761">
    <property type="entry name" value="TTHA0802/YceI-like_sf"/>
</dbReference>
<dbReference type="Proteomes" id="UP001501725">
    <property type="component" value="Unassembled WGS sequence"/>
</dbReference>
<feature type="chain" id="PRO_5045786263" evidence="1">
    <location>
        <begin position="21"/>
        <end position="185"/>
    </location>
</feature>
<name>A0ABP8HDB7_9BACT</name>
<protein>
    <submittedName>
        <fullName evidence="3">YceI family protein</fullName>
    </submittedName>
</protein>
<dbReference type="SUPFAM" id="SSF101874">
    <property type="entry name" value="YceI-like"/>
    <property type="match status" value="1"/>
</dbReference>
<dbReference type="InterPro" id="IPR007372">
    <property type="entry name" value="Lipid/polyisoprenoid-bd_YceI"/>
</dbReference>
<dbReference type="PANTHER" id="PTHR34406">
    <property type="entry name" value="PROTEIN YCEI"/>
    <property type="match status" value="1"/>
</dbReference>
<reference evidence="4" key="1">
    <citation type="journal article" date="2019" name="Int. J. Syst. Evol. Microbiol.">
        <title>The Global Catalogue of Microorganisms (GCM) 10K type strain sequencing project: providing services to taxonomists for standard genome sequencing and annotation.</title>
        <authorList>
            <consortium name="The Broad Institute Genomics Platform"/>
            <consortium name="The Broad Institute Genome Sequencing Center for Infectious Disease"/>
            <person name="Wu L."/>
            <person name="Ma J."/>
        </authorList>
    </citation>
    <scope>NUCLEOTIDE SEQUENCE [LARGE SCALE GENOMIC DNA]</scope>
    <source>
        <strain evidence="4">JCM 17919</strain>
    </source>
</reference>